<dbReference type="InterPro" id="IPR050312">
    <property type="entry name" value="IolE/XylAMocC-like"/>
</dbReference>
<dbReference type="SUPFAM" id="SSF51658">
    <property type="entry name" value="Xylose isomerase-like"/>
    <property type="match status" value="1"/>
</dbReference>
<dbReference type="InterPro" id="IPR013022">
    <property type="entry name" value="Xyl_isomerase-like_TIM-brl"/>
</dbReference>
<evidence type="ECO:0000313" key="2">
    <source>
        <dbReference type="EMBL" id="QDU57341.1"/>
    </source>
</evidence>
<dbReference type="KEGG" id="amuc:Pan181_35560"/>
<evidence type="ECO:0000259" key="1">
    <source>
        <dbReference type="Pfam" id="PF01261"/>
    </source>
</evidence>
<dbReference type="InterPro" id="IPR006311">
    <property type="entry name" value="TAT_signal"/>
</dbReference>
<dbReference type="Pfam" id="PF01261">
    <property type="entry name" value="AP_endonuc_2"/>
    <property type="match status" value="1"/>
</dbReference>
<feature type="domain" description="Xylose isomerase-like TIM barrel" evidence="1">
    <location>
        <begin position="72"/>
        <end position="299"/>
    </location>
</feature>
<organism evidence="2 3">
    <name type="scientific">Aeoliella mucimassa</name>
    <dbReference type="NCBI Taxonomy" id="2527972"/>
    <lineage>
        <taxon>Bacteria</taxon>
        <taxon>Pseudomonadati</taxon>
        <taxon>Planctomycetota</taxon>
        <taxon>Planctomycetia</taxon>
        <taxon>Pirellulales</taxon>
        <taxon>Lacipirellulaceae</taxon>
        <taxon>Aeoliella</taxon>
    </lineage>
</organism>
<dbReference type="InterPro" id="IPR019546">
    <property type="entry name" value="TAT_signal_bac_arc"/>
</dbReference>
<dbReference type="OrthoDB" id="9810637at2"/>
<dbReference type="PROSITE" id="PS51318">
    <property type="entry name" value="TAT"/>
    <property type="match status" value="1"/>
</dbReference>
<protein>
    <submittedName>
        <fullName evidence="2">Xylose isomerase-like TIM barrel</fullName>
    </submittedName>
</protein>
<dbReference type="InterPro" id="IPR036237">
    <property type="entry name" value="Xyl_isomerase-like_sf"/>
</dbReference>
<accession>A0A518ARJ0</accession>
<dbReference type="PANTHER" id="PTHR12110:SF53">
    <property type="entry name" value="BLR5974 PROTEIN"/>
    <property type="match status" value="1"/>
</dbReference>
<name>A0A518ARJ0_9BACT</name>
<dbReference type="Gene3D" id="3.20.20.150">
    <property type="entry name" value="Divalent-metal-dependent TIM barrel enzymes"/>
    <property type="match status" value="1"/>
</dbReference>
<dbReference type="GO" id="GO:0016853">
    <property type="term" value="F:isomerase activity"/>
    <property type="evidence" value="ECO:0007669"/>
    <property type="project" value="UniProtKB-KW"/>
</dbReference>
<reference evidence="2 3" key="1">
    <citation type="submission" date="2019-02" db="EMBL/GenBank/DDBJ databases">
        <title>Deep-cultivation of Planctomycetes and their phenomic and genomic characterization uncovers novel biology.</title>
        <authorList>
            <person name="Wiegand S."/>
            <person name="Jogler M."/>
            <person name="Boedeker C."/>
            <person name="Pinto D."/>
            <person name="Vollmers J."/>
            <person name="Rivas-Marin E."/>
            <person name="Kohn T."/>
            <person name="Peeters S.H."/>
            <person name="Heuer A."/>
            <person name="Rast P."/>
            <person name="Oberbeckmann S."/>
            <person name="Bunk B."/>
            <person name="Jeske O."/>
            <person name="Meyerdierks A."/>
            <person name="Storesund J.E."/>
            <person name="Kallscheuer N."/>
            <person name="Luecker S."/>
            <person name="Lage O.M."/>
            <person name="Pohl T."/>
            <person name="Merkel B.J."/>
            <person name="Hornburger P."/>
            <person name="Mueller R.-W."/>
            <person name="Bruemmer F."/>
            <person name="Labrenz M."/>
            <person name="Spormann A.M."/>
            <person name="Op den Camp H."/>
            <person name="Overmann J."/>
            <person name="Amann R."/>
            <person name="Jetten M.S.M."/>
            <person name="Mascher T."/>
            <person name="Medema M.H."/>
            <person name="Devos D.P."/>
            <person name="Kaster A.-K."/>
            <person name="Ovreas L."/>
            <person name="Rohde M."/>
            <person name="Galperin M.Y."/>
            <person name="Jogler C."/>
        </authorList>
    </citation>
    <scope>NUCLEOTIDE SEQUENCE [LARGE SCALE GENOMIC DNA]</scope>
    <source>
        <strain evidence="2 3">Pan181</strain>
    </source>
</reference>
<dbReference type="Proteomes" id="UP000315750">
    <property type="component" value="Chromosome"/>
</dbReference>
<keyword evidence="2" id="KW-0413">Isomerase</keyword>
<evidence type="ECO:0000313" key="3">
    <source>
        <dbReference type="Proteomes" id="UP000315750"/>
    </source>
</evidence>
<dbReference type="NCBIfam" id="TIGR01409">
    <property type="entry name" value="TAT_signal_seq"/>
    <property type="match status" value="1"/>
</dbReference>
<dbReference type="Pfam" id="PF10518">
    <property type="entry name" value="TAT_signal"/>
    <property type="match status" value="1"/>
</dbReference>
<dbReference type="AlphaFoldDB" id="A0A518ARJ0"/>
<proteinExistence type="predicted"/>
<dbReference type="PANTHER" id="PTHR12110">
    <property type="entry name" value="HYDROXYPYRUVATE ISOMERASE"/>
    <property type="match status" value="1"/>
</dbReference>
<gene>
    <name evidence="2" type="ORF">Pan181_35560</name>
</gene>
<keyword evidence="3" id="KW-1185">Reference proteome</keyword>
<dbReference type="RefSeq" id="WP_145248451.1">
    <property type="nucleotide sequence ID" value="NZ_CP036278.1"/>
</dbReference>
<sequence length="309" mass="34601">MSTPSIPRRHFLKTSAVGAGALAVGALGLPRLVSAEEKAEKTVEPLFRLSLAEWSLHKLLFKGEMTNLDFPAVAKEFDIEGVEYVNQFFKDKAKDKDYLTELKKRCDDLEIRSVLIMCDGEGALGDADDAKRTEAVENHYRWVEAAKFLGCHSIRVNAQSSGSRTEQRDRAADGLSRLGEFADQHGLNVLVENHGGLSSDGQWLKAVMEQVGRPNVGTLPDFGNFHDYDRYKGVEELMPFAKSVSAKSHEFDAEGNETKTDYFRMMKIVLAADYHGYVGIEWEGGKPEDEKEGIRLTRDLLLRVREELS</sequence>
<dbReference type="EMBL" id="CP036278">
    <property type="protein sequence ID" value="QDU57341.1"/>
    <property type="molecule type" value="Genomic_DNA"/>
</dbReference>